<dbReference type="EMBL" id="BEXA01000001">
    <property type="protein sequence ID" value="GAY72255.1"/>
    <property type="molecule type" value="Genomic_DNA"/>
</dbReference>
<comment type="caution">
    <text evidence="1">The sequence shown here is derived from an EMBL/GenBank/DDBJ whole genome shotgun (WGS) entry which is preliminary data.</text>
</comment>
<gene>
    <name evidence="1" type="ORF">NBRC111893_401</name>
</gene>
<sequence>MQSLCLLSWAKVSINPNIKAKAKLMMVKTKETGNPANIFGIELKASGASKKFGIEKYFNILHHLAI</sequence>
<name>A0A401FIQ9_9LACO</name>
<accession>A0A401FIQ9</accession>
<protein>
    <submittedName>
        <fullName evidence="1">Uncharacterized protein</fullName>
    </submittedName>
</protein>
<proteinExistence type="predicted"/>
<dbReference type="Proteomes" id="UP000286974">
    <property type="component" value="Unassembled WGS sequence"/>
</dbReference>
<evidence type="ECO:0000313" key="1">
    <source>
        <dbReference type="EMBL" id="GAY72255.1"/>
    </source>
</evidence>
<evidence type="ECO:0000313" key="2">
    <source>
        <dbReference type="Proteomes" id="UP000286974"/>
    </source>
</evidence>
<reference evidence="1 2" key="1">
    <citation type="submission" date="2017-11" db="EMBL/GenBank/DDBJ databases">
        <title>Draft Genome Sequence of Lactobacillus curieae NBRC 111893 isolated from Koso, a Japanese sugar-Vegetable Fermented Beverage.</title>
        <authorList>
            <person name="Chiou T.Y."/>
            <person name="Oshima K."/>
            <person name="Suda W."/>
            <person name="Hattori M."/>
            <person name="Takahashi T."/>
        </authorList>
    </citation>
    <scope>NUCLEOTIDE SEQUENCE [LARGE SCALE GENOMIC DNA]</scope>
    <source>
        <strain evidence="1 2">NBRC111893</strain>
    </source>
</reference>
<keyword evidence="2" id="KW-1185">Reference proteome</keyword>
<organism evidence="1 2">
    <name type="scientific">Lentilactobacillus kosonis</name>
    <dbReference type="NCBI Taxonomy" id="2810561"/>
    <lineage>
        <taxon>Bacteria</taxon>
        <taxon>Bacillati</taxon>
        <taxon>Bacillota</taxon>
        <taxon>Bacilli</taxon>
        <taxon>Lactobacillales</taxon>
        <taxon>Lactobacillaceae</taxon>
        <taxon>Lentilactobacillus</taxon>
    </lineage>
</organism>
<dbReference type="AlphaFoldDB" id="A0A401FIQ9"/>